<dbReference type="FunFam" id="3.40.50.720:FF:000084">
    <property type="entry name" value="Short-chain dehydrogenase reductase"/>
    <property type="match status" value="1"/>
</dbReference>
<comment type="catalytic activity">
    <reaction evidence="2">
        <text>2,5-dichlorocyclohexa-2,5-dien-1,4-diol + NAD(+) = 2,5-dichlorohydroquinone + NADH + H(+)</text>
        <dbReference type="Rhea" id="RHEA:15741"/>
        <dbReference type="ChEBI" id="CHEBI:15378"/>
        <dbReference type="ChEBI" id="CHEBI:27545"/>
        <dbReference type="ChEBI" id="CHEBI:28975"/>
        <dbReference type="ChEBI" id="CHEBI:57540"/>
        <dbReference type="ChEBI" id="CHEBI:57945"/>
    </reaction>
</comment>
<gene>
    <name evidence="3" type="ORF">BV95_02503</name>
</gene>
<accession>A0A081RDE6</accession>
<evidence type="ECO:0000313" key="3">
    <source>
        <dbReference type="EMBL" id="KEQ53219.1"/>
    </source>
</evidence>
<comment type="caution">
    <text evidence="3">The sequence shown here is derived from an EMBL/GenBank/DDBJ whole genome shotgun (WGS) entry which is preliminary data.</text>
</comment>
<name>A0A081RDE6_SPHCR</name>
<dbReference type="PANTHER" id="PTHR43943:SF2">
    <property type="entry name" value="DEHYDROGENASE_REDUCTASE 4"/>
    <property type="match status" value="1"/>
</dbReference>
<dbReference type="InterPro" id="IPR020904">
    <property type="entry name" value="Sc_DH/Rdtase_CS"/>
</dbReference>
<dbReference type="SUPFAM" id="SSF51735">
    <property type="entry name" value="NAD(P)-binding Rossmann-fold domains"/>
    <property type="match status" value="1"/>
</dbReference>
<evidence type="ECO:0000313" key="4">
    <source>
        <dbReference type="Proteomes" id="UP000028411"/>
    </source>
</evidence>
<dbReference type="eggNOG" id="COG1028">
    <property type="taxonomic scope" value="Bacteria"/>
</dbReference>
<dbReference type="Gene3D" id="3.40.50.720">
    <property type="entry name" value="NAD(P)-binding Rossmann-like Domain"/>
    <property type="match status" value="1"/>
</dbReference>
<dbReference type="RefSeq" id="WP_037452119.1">
    <property type="nucleotide sequence ID" value="NZ_JFHR01000026.1"/>
</dbReference>
<keyword evidence="3" id="KW-0560">Oxidoreductase</keyword>
<sequence>MAGRLSGKVAIVTGGGQGVGLGIARIFLREGAKVLITGRTPDKLEVAVAALKAEGGEAAWIAGTAGVRADAEAAVARAVELFGRLDILVNNAQTSKPGTMFEDTDDALFALTIESGLYGTFQHMQAAIPHMKDKGGSIINFGSYEGIHGGVGFAAYAATKEAIRGLSRTAARELGKHKIRVNVICPAALSPIAEQWVKDFPEEAEKVMKLVALGYLGDCEKDIGPAALFLASEDSRYVTGQTINVDGGQMML</sequence>
<dbReference type="PRINTS" id="PR00081">
    <property type="entry name" value="GDHRDH"/>
</dbReference>
<dbReference type="OrthoDB" id="9789398at2"/>
<dbReference type="EMBL" id="JFHR01000026">
    <property type="protein sequence ID" value="KEQ53219.1"/>
    <property type="molecule type" value="Genomic_DNA"/>
</dbReference>
<dbReference type="PROSITE" id="PS00061">
    <property type="entry name" value="ADH_SHORT"/>
    <property type="match status" value="1"/>
</dbReference>
<dbReference type="PANTHER" id="PTHR43943">
    <property type="entry name" value="DEHYDROGENASE/REDUCTASE (SDR FAMILY) MEMBER 4"/>
    <property type="match status" value="1"/>
</dbReference>
<proteinExistence type="inferred from homology"/>
<dbReference type="GO" id="GO:0004316">
    <property type="term" value="F:3-oxoacyl-[acyl-carrier-protein] reductase (NADPH) activity"/>
    <property type="evidence" value="ECO:0007669"/>
    <property type="project" value="UniProtKB-EC"/>
</dbReference>
<dbReference type="CDD" id="cd05233">
    <property type="entry name" value="SDR_c"/>
    <property type="match status" value="1"/>
</dbReference>
<reference evidence="3 4" key="1">
    <citation type="submission" date="2014-02" db="EMBL/GenBank/DDBJ databases">
        <title>Whole genome sequence of Sphingobium chlorophenolicum NBRC 16172.</title>
        <authorList>
            <person name="Gan H.M."/>
            <person name="Gan H.Y."/>
            <person name="Chew T.H."/>
            <person name="Savka M.A."/>
        </authorList>
    </citation>
    <scope>NUCLEOTIDE SEQUENCE [LARGE SCALE GENOMIC DNA]</scope>
    <source>
        <strain evidence="3 4">NBRC 16172</strain>
    </source>
</reference>
<dbReference type="GO" id="GO:0018502">
    <property type="term" value="F:2,5-dichloro-2,5-cyclohexadiene-1,4-diol dehydrogenase activity"/>
    <property type="evidence" value="ECO:0007669"/>
    <property type="project" value="RHEA"/>
</dbReference>
<protein>
    <submittedName>
        <fullName evidence="3">3-oxoacyl-(Acyl-carrier-protein) reductase</fullName>
        <ecNumber evidence="3">1.1.1.100</ecNumber>
    </submittedName>
</protein>
<dbReference type="Proteomes" id="UP000028411">
    <property type="component" value="Unassembled WGS sequence"/>
</dbReference>
<dbReference type="Pfam" id="PF13561">
    <property type="entry name" value="adh_short_C2"/>
    <property type="match status" value="1"/>
</dbReference>
<dbReference type="AlphaFoldDB" id="A0A081RDE6"/>
<dbReference type="PATRIC" id="fig|46429.4.peg.2481"/>
<evidence type="ECO:0000256" key="2">
    <source>
        <dbReference type="ARBA" id="ARBA00051383"/>
    </source>
</evidence>
<dbReference type="PRINTS" id="PR00080">
    <property type="entry name" value="SDRFAMILY"/>
</dbReference>
<comment type="similarity">
    <text evidence="1">Belongs to the short-chain dehydrogenases/reductases (SDR) family.</text>
</comment>
<dbReference type="InterPro" id="IPR002347">
    <property type="entry name" value="SDR_fam"/>
</dbReference>
<dbReference type="InterPro" id="IPR036291">
    <property type="entry name" value="NAD(P)-bd_dom_sf"/>
</dbReference>
<organism evidence="3 4">
    <name type="scientific">Sphingobium chlorophenolicum</name>
    <dbReference type="NCBI Taxonomy" id="46429"/>
    <lineage>
        <taxon>Bacteria</taxon>
        <taxon>Pseudomonadati</taxon>
        <taxon>Pseudomonadota</taxon>
        <taxon>Alphaproteobacteria</taxon>
        <taxon>Sphingomonadales</taxon>
        <taxon>Sphingomonadaceae</taxon>
        <taxon>Sphingobium</taxon>
    </lineage>
</organism>
<dbReference type="EC" id="1.1.1.100" evidence="3"/>
<evidence type="ECO:0000256" key="1">
    <source>
        <dbReference type="ARBA" id="ARBA00006484"/>
    </source>
</evidence>